<protein>
    <submittedName>
        <fullName evidence="4">Recombinase family protein</fullName>
    </submittedName>
</protein>
<evidence type="ECO:0000313" key="4">
    <source>
        <dbReference type="EMBL" id="VBB17571.1"/>
    </source>
</evidence>
<dbReference type="GO" id="GO:0000150">
    <property type="term" value="F:DNA strand exchange activity"/>
    <property type="evidence" value="ECO:0007669"/>
    <property type="project" value="InterPro"/>
</dbReference>
<organism evidence="4 5">
    <name type="scientific">Yasminevirus sp. GU-2018</name>
    <dbReference type="NCBI Taxonomy" id="2420051"/>
    <lineage>
        <taxon>Viruses</taxon>
        <taxon>Varidnaviria</taxon>
        <taxon>Bamfordvirae</taxon>
        <taxon>Nucleocytoviricota</taxon>
        <taxon>Megaviricetes</taxon>
        <taxon>Imitervirales</taxon>
        <taxon>Mimiviridae</taxon>
        <taxon>Klosneuvirinae</taxon>
        <taxon>Yasminevirus</taxon>
        <taxon>Yasminevirus saudimassiliense</taxon>
    </lineage>
</organism>
<feature type="domain" description="Chromo" evidence="2">
    <location>
        <begin position="225"/>
        <end position="281"/>
    </location>
</feature>
<dbReference type="PANTHER" id="PTHR30461">
    <property type="entry name" value="DNA-INVERTASE FROM LAMBDOID PROPHAGE"/>
    <property type="match status" value="1"/>
</dbReference>
<dbReference type="Gene3D" id="3.40.50.1390">
    <property type="entry name" value="Resolvase, N-terminal catalytic domain"/>
    <property type="match status" value="1"/>
</dbReference>
<dbReference type="SMART" id="SM00298">
    <property type="entry name" value="CHROMO"/>
    <property type="match status" value="2"/>
</dbReference>
<feature type="region of interest" description="Disordered" evidence="1">
    <location>
        <begin position="110"/>
        <end position="166"/>
    </location>
</feature>
<evidence type="ECO:0000259" key="2">
    <source>
        <dbReference type="PROSITE" id="PS50013"/>
    </source>
</evidence>
<gene>
    <name evidence="4" type="ORF">YASMINEVIRUS_33</name>
</gene>
<dbReference type="PROSITE" id="PS51736">
    <property type="entry name" value="RECOMBINASES_3"/>
    <property type="match status" value="1"/>
</dbReference>
<name>A0A5K0U7V9_9VIRU</name>
<dbReference type="InterPro" id="IPR050639">
    <property type="entry name" value="SSR_resolvase"/>
</dbReference>
<dbReference type="Gene3D" id="2.40.50.40">
    <property type="match status" value="2"/>
</dbReference>
<feature type="compositionally biased region" description="Polar residues" evidence="1">
    <location>
        <begin position="32"/>
        <end position="49"/>
    </location>
</feature>
<dbReference type="CDD" id="cd00338">
    <property type="entry name" value="Ser_Recombinase"/>
    <property type="match status" value="1"/>
</dbReference>
<proteinExistence type="predicted"/>
<evidence type="ECO:0000256" key="1">
    <source>
        <dbReference type="SAM" id="MobiDB-lite"/>
    </source>
</evidence>
<reference evidence="4 5" key="1">
    <citation type="submission" date="2018-10" db="EMBL/GenBank/DDBJ databases">
        <authorList>
            <consortium name="IHU Genomes"/>
        </authorList>
    </citation>
    <scope>NUCLEOTIDE SEQUENCE [LARGE SCALE GENOMIC DNA]</scope>
    <source>
        <strain evidence="4 5">A1</strain>
    </source>
</reference>
<dbReference type="GO" id="GO:0003677">
    <property type="term" value="F:DNA binding"/>
    <property type="evidence" value="ECO:0007669"/>
    <property type="project" value="InterPro"/>
</dbReference>
<evidence type="ECO:0000313" key="5">
    <source>
        <dbReference type="Proteomes" id="UP000594342"/>
    </source>
</evidence>
<dbReference type="Pfam" id="PF00239">
    <property type="entry name" value="Resolvase"/>
    <property type="match status" value="1"/>
</dbReference>
<dbReference type="SUPFAM" id="SSF53041">
    <property type="entry name" value="Resolvase-like"/>
    <property type="match status" value="1"/>
</dbReference>
<dbReference type="PROSITE" id="PS50013">
    <property type="entry name" value="CHROMO_2"/>
    <property type="match status" value="1"/>
</dbReference>
<dbReference type="SMART" id="SM00857">
    <property type="entry name" value="Resolvase"/>
    <property type="match status" value="1"/>
</dbReference>
<dbReference type="InterPro" id="IPR000953">
    <property type="entry name" value="Chromo/chromo_shadow_dom"/>
</dbReference>
<dbReference type="EMBL" id="UPSH01000001">
    <property type="protein sequence ID" value="VBB17571.1"/>
    <property type="molecule type" value="Genomic_DNA"/>
</dbReference>
<dbReference type="InterPro" id="IPR016197">
    <property type="entry name" value="Chromo-like_dom_sf"/>
</dbReference>
<sequence length="557" mass="63672">MPKRLRAEAEDPDYDPNNDQIMSDNVEDDKSSISGNDSDSACESSSTDQSDSKVDVEIEAILDYRVVKNRKDYLVKYSDGVKVGRRWVQASDLFNCDALIRNFWRVREEKERMTPPTTKTGTKSNSKGQYKNPVSITTKSSNVPDTHARPTSTTKSTSKRTRKFDEMDVQIEDPVQQLAVDVEACDPFSSNVTRSRKVDTYEDDEDVVVMPKAKKAKYVEGDNVAEIENILKTQKCDGINYYLIKWVGSKVPTWITQDDFYEHDALKEFWKYKTIRDNKALTRRAYIYCRTSRRNADREVSLNDQERYCLNFAKRNNINVIGVYRDNGVSAKNMNNQFSLNYICDNIQKGECILFYDVSRFSRSMSQALIRLDHLRNNIGAIAHSCHDGLTWNDVATNRASFRVNLSNAQLHSEVISEKVLSAIDYRRERGDHIGYVPYGFSTQMINGVRRLVPNKDERKVITAVLDTAIDVVGDRLGGMVISKGSTKGSKSKKAPKQKVKTAGMRRKLRDQVNDFTPTEYRKITSEVNANYSNRGGKPFTWKFIKGLILKWSDKPL</sequence>
<keyword evidence="5" id="KW-1185">Reference proteome</keyword>
<feature type="compositionally biased region" description="Polar residues" evidence="1">
    <location>
        <begin position="132"/>
        <end position="144"/>
    </location>
</feature>
<feature type="region of interest" description="Disordered" evidence="1">
    <location>
        <begin position="1"/>
        <end position="52"/>
    </location>
</feature>
<evidence type="ECO:0000259" key="3">
    <source>
        <dbReference type="PROSITE" id="PS51736"/>
    </source>
</evidence>
<dbReference type="InterPro" id="IPR036162">
    <property type="entry name" value="Resolvase-like_N_sf"/>
</dbReference>
<dbReference type="Proteomes" id="UP000594342">
    <property type="component" value="Unassembled WGS sequence"/>
</dbReference>
<accession>A0A5K0U7V9</accession>
<dbReference type="CDD" id="cd00024">
    <property type="entry name" value="CD_CSD"/>
    <property type="match status" value="1"/>
</dbReference>
<feature type="domain" description="Resolvase/invertase-type recombinase catalytic" evidence="3">
    <location>
        <begin position="284"/>
        <end position="431"/>
    </location>
</feature>
<dbReference type="PANTHER" id="PTHR30461:SF23">
    <property type="entry name" value="DNA RECOMBINASE-RELATED"/>
    <property type="match status" value="1"/>
</dbReference>
<dbReference type="SUPFAM" id="SSF54160">
    <property type="entry name" value="Chromo domain-like"/>
    <property type="match status" value="2"/>
</dbReference>
<comment type="caution">
    <text evidence="4">The sequence shown here is derived from an EMBL/GenBank/DDBJ whole genome shotgun (WGS) entry which is preliminary data.</text>
</comment>
<dbReference type="InterPro" id="IPR006119">
    <property type="entry name" value="Resolv_N"/>
</dbReference>
<feature type="compositionally biased region" description="Low complexity" evidence="1">
    <location>
        <begin position="114"/>
        <end position="128"/>
    </location>
</feature>